<feature type="compositionally biased region" description="Pro residues" evidence="1">
    <location>
        <begin position="399"/>
        <end position="409"/>
    </location>
</feature>
<comment type="caution">
    <text evidence="2">The sequence shown here is derived from an EMBL/GenBank/DDBJ whole genome shotgun (WGS) entry which is preliminary data.</text>
</comment>
<organism evidence="2 3">
    <name type="scientific">Temnothorax longispinosus</name>
    <dbReference type="NCBI Taxonomy" id="300112"/>
    <lineage>
        <taxon>Eukaryota</taxon>
        <taxon>Metazoa</taxon>
        <taxon>Ecdysozoa</taxon>
        <taxon>Arthropoda</taxon>
        <taxon>Hexapoda</taxon>
        <taxon>Insecta</taxon>
        <taxon>Pterygota</taxon>
        <taxon>Neoptera</taxon>
        <taxon>Endopterygota</taxon>
        <taxon>Hymenoptera</taxon>
        <taxon>Apocrita</taxon>
        <taxon>Aculeata</taxon>
        <taxon>Formicoidea</taxon>
        <taxon>Formicidae</taxon>
        <taxon>Myrmicinae</taxon>
        <taxon>Temnothorax</taxon>
    </lineage>
</organism>
<feature type="region of interest" description="Disordered" evidence="1">
    <location>
        <begin position="1"/>
        <end position="44"/>
    </location>
</feature>
<gene>
    <name evidence="2" type="ORF">DBV15_09778</name>
</gene>
<dbReference type="EMBL" id="QBLH01002144">
    <property type="protein sequence ID" value="TGZ49420.1"/>
    <property type="molecule type" value="Genomic_DNA"/>
</dbReference>
<proteinExistence type="predicted"/>
<dbReference type="Proteomes" id="UP000310200">
    <property type="component" value="Unassembled WGS sequence"/>
</dbReference>
<feature type="compositionally biased region" description="Basic and acidic residues" evidence="1">
    <location>
        <begin position="1"/>
        <end position="14"/>
    </location>
</feature>
<feature type="region of interest" description="Disordered" evidence="1">
    <location>
        <begin position="83"/>
        <end position="122"/>
    </location>
</feature>
<name>A0A4S2KJA9_9HYME</name>
<protein>
    <submittedName>
        <fullName evidence="2">Uncharacterized protein</fullName>
    </submittedName>
</protein>
<feature type="region of interest" description="Disordered" evidence="1">
    <location>
        <begin position="163"/>
        <end position="201"/>
    </location>
</feature>
<evidence type="ECO:0000256" key="1">
    <source>
        <dbReference type="SAM" id="MobiDB-lite"/>
    </source>
</evidence>
<dbReference type="AlphaFoldDB" id="A0A4S2KJA9"/>
<keyword evidence="3" id="KW-1185">Reference proteome</keyword>
<evidence type="ECO:0000313" key="3">
    <source>
        <dbReference type="Proteomes" id="UP000310200"/>
    </source>
</evidence>
<reference evidence="2 3" key="1">
    <citation type="journal article" date="2019" name="Philos. Trans. R. Soc. Lond., B, Biol. Sci.">
        <title>Ant behaviour and brain gene expression of defending hosts depend on the ecological success of the intruding social parasite.</title>
        <authorList>
            <person name="Kaur R."/>
            <person name="Stoldt M."/>
            <person name="Jongepier E."/>
            <person name="Feldmeyer B."/>
            <person name="Menzel F."/>
            <person name="Bornberg-Bauer E."/>
            <person name="Foitzik S."/>
        </authorList>
    </citation>
    <scope>NUCLEOTIDE SEQUENCE [LARGE SCALE GENOMIC DNA]</scope>
    <source>
        <tissue evidence="2">Whole body</tissue>
    </source>
</reference>
<feature type="region of interest" description="Disordered" evidence="1">
    <location>
        <begin position="388"/>
        <end position="410"/>
    </location>
</feature>
<feature type="compositionally biased region" description="Basic and acidic residues" evidence="1">
    <location>
        <begin position="163"/>
        <end position="174"/>
    </location>
</feature>
<accession>A0A4S2KJA9</accession>
<sequence>MRRKPRNGEGDQIERITPGESRSSGVGDGTAERSEGGVGGGGRGEGFCVHLSRERDCTMVGPLYRDPRSAAQLLISSTAHQSLVHDPPRNLARRGTLEGYLETADGPRSEERRRGQKRRRGKERGFDVMLISREPRADEIKSLLYHLHLFELLVFEIKPEDNQKGTASKEECGERVPMSQYLDRRSRQPVPTLRSDRQPGLILGPLGPGSLLAPSEDRSRYPLVKGLAHTRCFVSTSNVLREFEAATLFSPNNKNGKGSLAAIMFVKFQRAVSEAQKGTSRTLDDNVARKLSRLELSSVSPDGDGGGRRRWWCSCSSILFNLPRYREMHSIAISPGVEDSAHLRTLSFPPPAHPPPSTFALSFQRVAEEGVGALEGSCIQLITPPGLITSRPGSRPTVQPTPVPRAAPPRPRRAAVALIPWNPLREFPAEISMLLSRERIPLDPPKSFFPARLIGRQAYRCGRDSILSLGRAGERGIALESVWTPASWPSPPPPPPSTPVAVVDKRRATKDIWIPAMRYNASVVRPPRERERFRMSESRDAADTEMLSANAPVWPGNGGSPTGILRRPSRFSSETLDIIL</sequence>
<evidence type="ECO:0000313" key="2">
    <source>
        <dbReference type="EMBL" id="TGZ49420.1"/>
    </source>
</evidence>